<name>A0A517XW45_9BACT</name>
<accession>A0A517XW45</accession>
<reference evidence="2 3" key="1">
    <citation type="submission" date="2019-02" db="EMBL/GenBank/DDBJ databases">
        <title>Deep-cultivation of Planctomycetes and their phenomic and genomic characterization uncovers novel biology.</title>
        <authorList>
            <person name="Wiegand S."/>
            <person name="Jogler M."/>
            <person name="Boedeker C."/>
            <person name="Pinto D."/>
            <person name="Vollmers J."/>
            <person name="Rivas-Marin E."/>
            <person name="Kohn T."/>
            <person name="Peeters S.H."/>
            <person name="Heuer A."/>
            <person name="Rast P."/>
            <person name="Oberbeckmann S."/>
            <person name="Bunk B."/>
            <person name="Jeske O."/>
            <person name="Meyerdierks A."/>
            <person name="Storesund J.E."/>
            <person name="Kallscheuer N."/>
            <person name="Luecker S."/>
            <person name="Lage O.M."/>
            <person name="Pohl T."/>
            <person name="Merkel B.J."/>
            <person name="Hornburger P."/>
            <person name="Mueller R.-W."/>
            <person name="Bruemmer F."/>
            <person name="Labrenz M."/>
            <person name="Spormann A.M."/>
            <person name="Op den Camp H."/>
            <person name="Overmann J."/>
            <person name="Amann R."/>
            <person name="Jetten M.S.M."/>
            <person name="Mascher T."/>
            <person name="Medema M.H."/>
            <person name="Devos D.P."/>
            <person name="Kaster A.-K."/>
            <person name="Ovreas L."/>
            <person name="Rohde M."/>
            <person name="Galperin M.Y."/>
            <person name="Jogler C."/>
        </authorList>
    </citation>
    <scope>NUCLEOTIDE SEQUENCE [LARGE SCALE GENOMIC DNA]</scope>
    <source>
        <strain evidence="2 3">ETA_A1</strain>
    </source>
</reference>
<keyword evidence="1" id="KW-0472">Membrane</keyword>
<evidence type="ECO:0000256" key="1">
    <source>
        <dbReference type="SAM" id="Phobius"/>
    </source>
</evidence>
<dbReference type="OrthoDB" id="292209at2"/>
<evidence type="ECO:0000313" key="2">
    <source>
        <dbReference type="EMBL" id="QDU21729.1"/>
    </source>
</evidence>
<dbReference type="Proteomes" id="UP000319576">
    <property type="component" value="Chromosome"/>
</dbReference>
<dbReference type="RefSeq" id="WP_145240893.1">
    <property type="nucleotide sequence ID" value="NZ_CP036273.1"/>
</dbReference>
<dbReference type="AlphaFoldDB" id="A0A517XW45"/>
<organism evidence="2 3">
    <name type="scientific">Urbifossiella limnaea</name>
    <dbReference type="NCBI Taxonomy" id="2528023"/>
    <lineage>
        <taxon>Bacteria</taxon>
        <taxon>Pseudomonadati</taxon>
        <taxon>Planctomycetota</taxon>
        <taxon>Planctomycetia</taxon>
        <taxon>Gemmatales</taxon>
        <taxon>Gemmataceae</taxon>
        <taxon>Urbifossiella</taxon>
    </lineage>
</organism>
<sequence length="189" mass="19258">MTATTNGRPRKQLSEQLDRMDSIVDALAEALPEAVTDAVREGARQAVREVLAEVLTNPDLRALISGVTAARVAPPPPTAPDEYAPAAPGIWTRTKAKLAAVRAAAAERFHVAAAKVAVATRTVAALMPVRKILAVGAGVGVAVGVASYLCPHGLSAVVGGVGGMCTAVGVQVGTWFRRSARSLGFGGTG</sequence>
<keyword evidence="3" id="KW-1185">Reference proteome</keyword>
<gene>
    <name evidence="2" type="ORF">ETAA1_37020</name>
</gene>
<feature type="transmembrane region" description="Helical" evidence="1">
    <location>
        <begin position="132"/>
        <end position="149"/>
    </location>
</feature>
<proteinExistence type="predicted"/>
<protein>
    <submittedName>
        <fullName evidence="2">Uncharacterized protein</fullName>
    </submittedName>
</protein>
<keyword evidence="1" id="KW-1133">Transmembrane helix</keyword>
<dbReference type="KEGG" id="uli:ETAA1_37020"/>
<evidence type="ECO:0000313" key="3">
    <source>
        <dbReference type="Proteomes" id="UP000319576"/>
    </source>
</evidence>
<feature type="transmembrane region" description="Helical" evidence="1">
    <location>
        <begin position="155"/>
        <end position="176"/>
    </location>
</feature>
<keyword evidence="1" id="KW-0812">Transmembrane</keyword>
<dbReference type="EMBL" id="CP036273">
    <property type="protein sequence ID" value="QDU21729.1"/>
    <property type="molecule type" value="Genomic_DNA"/>
</dbReference>